<feature type="domain" description="SCP" evidence="12">
    <location>
        <begin position="45"/>
        <end position="187"/>
    </location>
</feature>
<dbReference type="GO" id="GO:0005576">
    <property type="term" value="C:extracellular region"/>
    <property type="evidence" value="ECO:0007669"/>
    <property type="project" value="UniProtKB-SubCell"/>
</dbReference>
<evidence type="ECO:0000256" key="11">
    <source>
        <dbReference type="SAM" id="SignalP"/>
    </source>
</evidence>
<keyword evidence="14" id="KW-1185">Reference proteome</keyword>
<sequence>MHQRSPSELQGASRRRAAARAGAPLWTWLLLGFLALPGARSYLSEEQEELLVELHNHYRGQVSPSASAMLPLRWDPSLKIIAEGYAAKCIWNHNPELEDTGENLFVGTGPLDLREALEKWFLERQNFDFQNNTCDEDQMCGHYTQMVWADTHRVGCAFHLCNNMEGLDWERASFLVCNYYPAGNYDEQRPFVEGEWCSRCPDNFQKCENNLCVADTMEDDDDEAEDVDEEEGAVPPPGTSGPSLQPEGEKDQEAVVPPSGTTGPSIQPEGEKNQEGTTGPSIQPEGEKDQEAVVPPSGTTGPSIQPEGEKDQEGTTGPSIQPEGEKDQEAVVPPPGTNGPSIQPEGEKELEAVVPPPATSGPSLQPEGKDVGPNVHPPTITPTSTPSNSTIIAEGDSDDLQPPATPAPGTQPPEFHPTPEEKENKGADKIVEVKKKVPFKEKAVKEERDGKRNLSHSQEASMSAASASSPPLLLACLTGLLTLRL</sequence>
<evidence type="ECO:0000256" key="1">
    <source>
        <dbReference type="ARBA" id="ARBA00004613"/>
    </source>
</evidence>
<proteinExistence type="inferred from homology"/>
<evidence type="ECO:0000256" key="7">
    <source>
        <dbReference type="ARBA" id="ARBA00058129"/>
    </source>
</evidence>
<evidence type="ECO:0000256" key="9">
    <source>
        <dbReference type="ARBA" id="ARBA00074449"/>
    </source>
</evidence>
<evidence type="ECO:0000313" key="14">
    <source>
        <dbReference type="Proteomes" id="UP000007635"/>
    </source>
</evidence>
<evidence type="ECO:0000256" key="2">
    <source>
        <dbReference type="ARBA" id="ARBA00009923"/>
    </source>
</evidence>
<reference evidence="13 14" key="1">
    <citation type="journal article" date="2021" name="G3 (Bethesda)">
        <title>Improved contiguity of the threespine stickleback genome using long-read sequencing.</title>
        <authorList>
            <person name="Nath S."/>
            <person name="Shaw D.E."/>
            <person name="White M.A."/>
        </authorList>
    </citation>
    <scope>NUCLEOTIDE SEQUENCE [LARGE SCALE GENOMIC DNA]</scope>
    <source>
        <strain evidence="13 14">Lake Benthic</strain>
    </source>
</reference>
<comment type="function">
    <text evidence="7">May inhibit cardiomyocyte growth.</text>
</comment>
<feature type="compositionally biased region" description="Acidic residues" evidence="10">
    <location>
        <begin position="218"/>
        <end position="232"/>
    </location>
</feature>
<feature type="compositionally biased region" description="Low complexity" evidence="10">
    <location>
        <begin position="460"/>
        <end position="469"/>
    </location>
</feature>
<dbReference type="RefSeq" id="XP_040050010.1">
    <property type="nucleotide sequence ID" value="XM_040194076.1"/>
</dbReference>
<evidence type="ECO:0000259" key="12">
    <source>
        <dbReference type="SMART" id="SM00198"/>
    </source>
</evidence>
<dbReference type="SMART" id="SM00198">
    <property type="entry name" value="SCP"/>
    <property type="match status" value="1"/>
</dbReference>
<feature type="signal peptide" evidence="11">
    <location>
        <begin position="1"/>
        <end position="41"/>
    </location>
</feature>
<dbReference type="PANTHER" id="PTHR10334">
    <property type="entry name" value="CYSTEINE-RICH SECRETORY PROTEIN-RELATED"/>
    <property type="match status" value="1"/>
</dbReference>
<evidence type="ECO:0000256" key="8">
    <source>
        <dbReference type="ARBA" id="ARBA00063504"/>
    </source>
</evidence>
<feature type="compositionally biased region" description="Basic and acidic residues" evidence="10">
    <location>
        <begin position="417"/>
        <end position="452"/>
    </location>
</feature>
<keyword evidence="3" id="KW-0964">Secreted</keyword>
<dbReference type="Proteomes" id="UP000007635">
    <property type="component" value="Chromosome XII"/>
</dbReference>
<feature type="compositionally biased region" description="Low complexity" evidence="10">
    <location>
        <begin position="381"/>
        <end position="392"/>
    </location>
</feature>
<feature type="region of interest" description="Disordered" evidence="10">
    <location>
        <begin position="218"/>
        <end position="469"/>
    </location>
</feature>
<protein>
    <recommendedName>
        <fullName evidence="9">Peptidase inhibitor 16</fullName>
    </recommendedName>
</protein>
<dbReference type="KEGG" id="gat:120829717"/>
<dbReference type="FunFam" id="3.40.33.10:FF:000011">
    <property type="entry name" value="Peptidase inhibitor 16"/>
    <property type="match status" value="1"/>
</dbReference>
<evidence type="ECO:0000256" key="4">
    <source>
        <dbReference type="ARBA" id="ARBA00022690"/>
    </source>
</evidence>
<dbReference type="AlphaFoldDB" id="A0AAQ4S063"/>
<dbReference type="PROSITE" id="PS01010">
    <property type="entry name" value="CRISP_2"/>
    <property type="match status" value="1"/>
</dbReference>
<evidence type="ECO:0000256" key="6">
    <source>
        <dbReference type="ARBA" id="ARBA00023180"/>
    </source>
</evidence>
<dbReference type="InterPro" id="IPR035940">
    <property type="entry name" value="CAP_sf"/>
</dbReference>
<reference evidence="13" key="2">
    <citation type="submission" date="2025-08" db="UniProtKB">
        <authorList>
            <consortium name="Ensembl"/>
        </authorList>
    </citation>
    <scope>IDENTIFICATION</scope>
</reference>
<reference evidence="13" key="3">
    <citation type="submission" date="2025-09" db="UniProtKB">
        <authorList>
            <consortium name="Ensembl"/>
        </authorList>
    </citation>
    <scope>IDENTIFICATION</scope>
</reference>
<keyword evidence="6" id="KW-0325">Glycoprotein</keyword>
<dbReference type="GeneID" id="120829717"/>
<name>A0AAQ4S063_GASAC</name>
<dbReference type="Pfam" id="PF00188">
    <property type="entry name" value="CAP"/>
    <property type="match status" value="1"/>
</dbReference>
<dbReference type="Gene3D" id="3.40.33.10">
    <property type="entry name" value="CAP"/>
    <property type="match status" value="1"/>
</dbReference>
<feature type="chain" id="PRO_5042983091" description="Peptidase inhibitor 16" evidence="11">
    <location>
        <begin position="42"/>
        <end position="485"/>
    </location>
</feature>
<comment type="similarity">
    <text evidence="2">Belongs to the CRISP family.</text>
</comment>
<dbReference type="GeneTree" id="ENSGT00940000163908"/>
<evidence type="ECO:0000256" key="10">
    <source>
        <dbReference type="SAM" id="MobiDB-lite"/>
    </source>
</evidence>
<evidence type="ECO:0000256" key="3">
    <source>
        <dbReference type="ARBA" id="ARBA00022525"/>
    </source>
</evidence>
<organism evidence="13 14">
    <name type="scientific">Gasterosteus aculeatus aculeatus</name>
    <name type="common">three-spined stickleback</name>
    <dbReference type="NCBI Taxonomy" id="481459"/>
    <lineage>
        <taxon>Eukaryota</taxon>
        <taxon>Metazoa</taxon>
        <taxon>Chordata</taxon>
        <taxon>Craniata</taxon>
        <taxon>Vertebrata</taxon>
        <taxon>Euteleostomi</taxon>
        <taxon>Actinopterygii</taxon>
        <taxon>Neopterygii</taxon>
        <taxon>Teleostei</taxon>
        <taxon>Neoteleostei</taxon>
        <taxon>Acanthomorphata</taxon>
        <taxon>Eupercaria</taxon>
        <taxon>Perciformes</taxon>
        <taxon>Cottioidei</taxon>
        <taxon>Gasterosteales</taxon>
        <taxon>Gasterosteidae</taxon>
        <taxon>Gasterosteus</taxon>
    </lineage>
</organism>
<dbReference type="PRINTS" id="PR00837">
    <property type="entry name" value="V5TPXLIKE"/>
</dbReference>
<dbReference type="SUPFAM" id="SSF55797">
    <property type="entry name" value="PR-1-like"/>
    <property type="match status" value="1"/>
</dbReference>
<comment type="subcellular location">
    <subcellularLocation>
        <location evidence="1">Secreted</location>
    </subcellularLocation>
</comment>
<feature type="compositionally biased region" description="Pro residues" evidence="10">
    <location>
        <begin position="403"/>
        <end position="416"/>
    </location>
</feature>
<dbReference type="Ensembl" id="ENSGACT00000041678.1">
    <property type="protein sequence ID" value="ENSGACP00000069436.1"/>
    <property type="gene ID" value="ENSGACG00000000511.2"/>
</dbReference>
<keyword evidence="4" id="KW-0646">Protease inhibitor</keyword>
<evidence type="ECO:0000256" key="5">
    <source>
        <dbReference type="ARBA" id="ARBA00022729"/>
    </source>
</evidence>
<evidence type="ECO:0000313" key="13">
    <source>
        <dbReference type="Ensembl" id="ENSGACP00000069436.1"/>
    </source>
</evidence>
<accession>A0AAQ4S063</accession>
<dbReference type="InterPro" id="IPR018244">
    <property type="entry name" value="Allrgn_V5/Tpx1_CS"/>
</dbReference>
<dbReference type="GO" id="GO:0030414">
    <property type="term" value="F:peptidase inhibitor activity"/>
    <property type="evidence" value="ECO:0007669"/>
    <property type="project" value="UniProtKB-KW"/>
</dbReference>
<dbReference type="InterPro" id="IPR014044">
    <property type="entry name" value="CAP_dom"/>
</dbReference>
<comment type="subunit">
    <text evidence="8">Interacts with PSP94/MSMB.</text>
</comment>
<dbReference type="PROSITE" id="PS01009">
    <property type="entry name" value="CRISP_1"/>
    <property type="match status" value="1"/>
</dbReference>
<keyword evidence="5 11" id="KW-0732">Signal</keyword>
<dbReference type="InterPro" id="IPR001283">
    <property type="entry name" value="CRISP-related"/>
</dbReference>